<dbReference type="Pfam" id="PF05730">
    <property type="entry name" value="CFEM"/>
    <property type="match status" value="1"/>
</dbReference>
<dbReference type="InterPro" id="IPR052337">
    <property type="entry name" value="SAT4-like"/>
</dbReference>
<feature type="transmembrane region" description="Helical" evidence="15">
    <location>
        <begin position="266"/>
        <end position="286"/>
    </location>
</feature>
<feature type="transmembrane region" description="Helical" evidence="15">
    <location>
        <begin position="103"/>
        <end position="124"/>
    </location>
</feature>
<evidence type="ECO:0000256" key="3">
    <source>
        <dbReference type="ARBA" id="ARBA00004613"/>
    </source>
</evidence>
<comment type="similarity">
    <text evidence="13">Belongs to the SAT4 family.</text>
</comment>
<dbReference type="GO" id="GO:0098552">
    <property type="term" value="C:side of membrane"/>
    <property type="evidence" value="ECO:0007669"/>
    <property type="project" value="UniProtKB-KW"/>
</dbReference>
<comment type="similarity">
    <text evidence="4">Belongs to the RBT5 family.</text>
</comment>
<keyword evidence="11 14" id="KW-1015">Disulfide bond</keyword>
<dbReference type="OrthoDB" id="2496787at2759"/>
<dbReference type="EMBL" id="JAGPXF010000004">
    <property type="protein sequence ID" value="KAH7245209.1"/>
    <property type="molecule type" value="Genomic_DNA"/>
</dbReference>
<feature type="disulfide bond" evidence="14">
    <location>
        <begin position="40"/>
        <end position="71"/>
    </location>
</feature>
<comment type="subcellular location">
    <subcellularLocation>
        <location evidence="2">Membrane</location>
        <topology evidence="2">Lipid-anchor</topology>
        <topology evidence="2">GPI-anchor</topology>
    </subcellularLocation>
    <subcellularLocation>
        <location evidence="1">Membrane</location>
        <topology evidence="1">Multi-pass membrane protein</topology>
    </subcellularLocation>
    <subcellularLocation>
        <location evidence="3">Secreted</location>
    </subcellularLocation>
</comment>
<keyword evidence="6" id="KW-0325">Glycoprotein</keyword>
<reference evidence="18" key="1">
    <citation type="journal article" date="2021" name="Nat. Commun.">
        <title>Genetic determinants of endophytism in the Arabidopsis root mycobiome.</title>
        <authorList>
            <person name="Mesny F."/>
            <person name="Miyauchi S."/>
            <person name="Thiergart T."/>
            <person name="Pickel B."/>
            <person name="Atanasova L."/>
            <person name="Karlsson M."/>
            <person name="Huettel B."/>
            <person name="Barry K.W."/>
            <person name="Haridas S."/>
            <person name="Chen C."/>
            <person name="Bauer D."/>
            <person name="Andreopoulos W."/>
            <person name="Pangilinan J."/>
            <person name="LaButti K."/>
            <person name="Riley R."/>
            <person name="Lipzen A."/>
            <person name="Clum A."/>
            <person name="Drula E."/>
            <person name="Henrissat B."/>
            <person name="Kohler A."/>
            <person name="Grigoriev I.V."/>
            <person name="Martin F.M."/>
            <person name="Hacquard S."/>
        </authorList>
    </citation>
    <scope>NUCLEOTIDE SEQUENCE</scope>
    <source>
        <strain evidence="18">MPI-SDFR-AT-0068</strain>
    </source>
</reference>
<evidence type="ECO:0000256" key="11">
    <source>
        <dbReference type="ARBA" id="ARBA00023157"/>
    </source>
</evidence>
<feature type="transmembrane region" description="Helical" evidence="15">
    <location>
        <begin position="342"/>
        <end position="363"/>
    </location>
</feature>
<evidence type="ECO:0000256" key="10">
    <source>
        <dbReference type="ARBA" id="ARBA00023136"/>
    </source>
</evidence>
<feature type="transmembrane region" description="Helical" evidence="15">
    <location>
        <begin position="136"/>
        <end position="160"/>
    </location>
</feature>
<gene>
    <name evidence="18" type="ORF">BKA59DRAFT_492818</name>
</gene>
<feature type="transmembrane region" description="Helical" evidence="15">
    <location>
        <begin position="218"/>
        <end position="239"/>
    </location>
</feature>
<dbReference type="InterPro" id="IPR008427">
    <property type="entry name" value="Extracellular_membr_CFEM_dom"/>
</dbReference>
<evidence type="ECO:0000256" key="14">
    <source>
        <dbReference type="PROSITE-ProRule" id="PRU01356"/>
    </source>
</evidence>
<keyword evidence="10 15" id="KW-0472">Membrane</keyword>
<proteinExistence type="inferred from homology"/>
<evidence type="ECO:0000256" key="15">
    <source>
        <dbReference type="SAM" id="Phobius"/>
    </source>
</evidence>
<keyword evidence="12" id="KW-0449">Lipoprotein</keyword>
<feature type="transmembrane region" description="Helical" evidence="15">
    <location>
        <begin position="298"/>
        <end position="322"/>
    </location>
</feature>
<evidence type="ECO:0000256" key="16">
    <source>
        <dbReference type="SAM" id="SignalP"/>
    </source>
</evidence>
<dbReference type="InterPro" id="IPR049326">
    <property type="entry name" value="Rhodopsin_dom_fungi"/>
</dbReference>
<dbReference type="GO" id="GO:0005576">
    <property type="term" value="C:extracellular region"/>
    <property type="evidence" value="ECO:0007669"/>
    <property type="project" value="UniProtKB-SubCell"/>
</dbReference>
<keyword evidence="8 16" id="KW-0732">Signal</keyword>
<feature type="transmembrane region" description="Helical" evidence="15">
    <location>
        <begin position="180"/>
        <end position="206"/>
    </location>
</feature>
<feature type="signal peptide" evidence="16">
    <location>
        <begin position="1"/>
        <end position="18"/>
    </location>
</feature>
<evidence type="ECO:0000256" key="2">
    <source>
        <dbReference type="ARBA" id="ARBA00004589"/>
    </source>
</evidence>
<keyword evidence="5" id="KW-0964">Secreted</keyword>
<evidence type="ECO:0000256" key="13">
    <source>
        <dbReference type="ARBA" id="ARBA00038359"/>
    </source>
</evidence>
<sequence>MLAFLVFLFALLFAPCSGSPHQSFDISSTLSHLPDCAAKCLIEAVAVSPCSPTNTTCICTTSSLQDEAETCIRSTCTIKQALFTQNTTMTACGAPVRNREKEYISVALAFCVPANLLILLRILFKLYEANSFQADDYMISATLISGVLGGVVNICGVAANGLGRDIWTIEFGQITNFAKFFYIMQLLYTLTLNLLKLSMLVFFLRLFPSSVCPRVYKVTMVTTVFTALFTCAFLVVGLFPCSPVNFFWRGWDGEHSGSCVNMQAVAWSYAIIGILLDLWMLAIPLSQVRALKLSPLKMLGVGLMFLVGLVITVVSIVRLQFLGRFHLDSQNPTWDYYEISKWSTIEITVGMICVCLPSLRLMLTRLYQINGWISSPSKNYYGIEGSR</sequence>
<keyword evidence="9 15" id="KW-1133">Transmembrane helix</keyword>
<evidence type="ECO:0000256" key="9">
    <source>
        <dbReference type="ARBA" id="ARBA00022989"/>
    </source>
</evidence>
<protein>
    <recommendedName>
        <fullName evidence="17">CFEM domain-containing protein</fullName>
    </recommendedName>
</protein>
<evidence type="ECO:0000256" key="7">
    <source>
        <dbReference type="ARBA" id="ARBA00022692"/>
    </source>
</evidence>
<feature type="chain" id="PRO_5035454955" description="CFEM domain-containing protein" evidence="16">
    <location>
        <begin position="19"/>
        <end position="387"/>
    </location>
</feature>
<feature type="disulfide bond" evidence="14">
    <location>
        <begin position="50"/>
        <end position="57"/>
    </location>
</feature>
<evidence type="ECO:0000256" key="8">
    <source>
        <dbReference type="ARBA" id="ARBA00022729"/>
    </source>
</evidence>
<feature type="disulfide bond" evidence="14">
    <location>
        <begin position="59"/>
        <end position="92"/>
    </location>
</feature>
<evidence type="ECO:0000256" key="4">
    <source>
        <dbReference type="ARBA" id="ARBA00010031"/>
    </source>
</evidence>
<keyword evidence="19" id="KW-1185">Reference proteome</keyword>
<keyword evidence="7 15" id="KW-0812">Transmembrane</keyword>
<dbReference type="PROSITE" id="PS52012">
    <property type="entry name" value="CFEM"/>
    <property type="match status" value="1"/>
</dbReference>
<evidence type="ECO:0000313" key="18">
    <source>
        <dbReference type="EMBL" id="KAH7245209.1"/>
    </source>
</evidence>
<dbReference type="PANTHER" id="PTHR33048:SF143">
    <property type="entry name" value="EXTRACELLULAR MEMBRANE PROTEIN CFEM DOMAIN-CONTAINING PROTEIN-RELATED"/>
    <property type="match status" value="1"/>
</dbReference>
<dbReference type="PANTHER" id="PTHR33048">
    <property type="entry name" value="PTH11-LIKE INTEGRAL MEMBRANE PROTEIN (AFU_ORTHOLOGUE AFUA_5G11245)"/>
    <property type="match status" value="1"/>
</dbReference>
<keyword evidence="6" id="KW-0336">GPI-anchor</keyword>
<name>A0A8K0WAL2_9HYPO</name>
<feature type="disulfide bond" evidence="14">
    <location>
        <begin position="36"/>
        <end position="76"/>
    </location>
</feature>
<evidence type="ECO:0000259" key="17">
    <source>
        <dbReference type="PROSITE" id="PS52012"/>
    </source>
</evidence>
<dbReference type="Proteomes" id="UP000813427">
    <property type="component" value="Unassembled WGS sequence"/>
</dbReference>
<accession>A0A8K0WAL2</accession>
<feature type="domain" description="CFEM" evidence="17">
    <location>
        <begin position="2"/>
        <end position="119"/>
    </location>
</feature>
<evidence type="ECO:0000256" key="5">
    <source>
        <dbReference type="ARBA" id="ARBA00022525"/>
    </source>
</evidence>
<evidence type="ECO:0000256" key="1">
    <source>
        <dbReference type="ARBA" id="ARBA00004141"/>
    </source>
</evidence>
<evidence type="ECO:0000256" key="6">
    <source>
        <dbReference type="ARBA" id="ARBA00022622"/>
    </source>
</evidence>
<evidence type="ECO:0000313" key="19">
    <source>
        <dbReference type="Proteomes" id="UP000813427"/>
    </source>
</evidence>
<evidence type="ECO:0000256" key="12">
    <source>
        <dbReference type="ARBA" id="ARBA00023288"/>
    </source>
</evidence>
<comment type="caution">
    <text evidence="18">The sequence shown here is derived from an EMBL/GenBank/DDBJ whole genome shotgun (WGS) entry which is preliminary data.</text>
</comment>
<dbReference type="AlphaFoldDB" id="A0A8K0WAL2"/>
<comment type="caution">
    <text evidence="14">Lacks conserved residue(s) required for the propagation of feature annotation.</text>
</comment>
<dbReference type="Pfam" id="PF20684">
    <property type="entry name" value="Fung_rhodopsin"/>
    <property type="match status" value="1"/>
</dbReference>
<organism evidence="18 19">
    <name type="scientific">Fusarium tricinctum</name>
    <dbReference type="NCBI Taxonomy" id="61284"/>
    <lineage>
        <taxon>Eukaryota</taxon>
        <taxon>Fungi</taxon>
        <taxon>Dikarya</taxon>
        <taxon>Ascomycota</taxon>
        <taxon>Pezizomycotina</taxon>
        <taxon>Sordariomycetes</taxon>
        <taxon>Hypocreomycetidae</taxon>
        <taxon>Hypocreales</taxon>
        <taxon>Nectriaceae</taxon>
        <taxon>Fusarium</taxon>
        <taxon>Fusarium tricinctum species complex</taxon>
    </lineage>
</organism>